<comment type="caution">
    <text evidence="3">The sequence shown here is derived from an EMBL/GenBank/DDBJ whole genome shotgun (WGS) entry which is preliminary data.</text>
</comment>
<reference evidence="3" key="1">
    <citation type="submission" date="2009-10" db="EMBL/GenBank/DDBJ databases">
        <title>Diversity of trophic interactions inside an arsenic-rich microbial ecosystem.</title>
        <authorList>
            <person name="Bertin P.N."/>
            <person name="Heinrich-Salmeron A."/>
            <person name="Pelletier E."/>
            <person name="Goulhen-Chollet F."/>
            <person name="Arsene-Ploetze F."/>
            <person name="Gallien S."/>
            <person name="Calteau A."/>
            <person name="Vallenet D."/>
            <person name="Casiot C."/>
            <person name="Chane-Woon-Ming B."/>
            <person name="Giloteaux L."/>
            <person name="Barakat M."/>
            <person name="Bonnefoy V."/>
            <person name="Bruneel O."/>
            <person name="Chandler M."/>
            <person name="Cleiss J."/>
            <person name="Duran R."/>
            <person name="Elbaz-Poulichet F."/>
            <person name="Fonknechten N."/>
            <person name="Lauga B."/>
            <person name="Mornico D."/>
            <person name="Ortet P."/>
            <person name="Schaeffer C."/>
            <person name="Siguier P."/>
            <person name="Alexander Thil Smith A."/>
            <person name="Van Dorsselaer A."/>
            <person name="Weissenbach J."/>
            <person name="Medigue C."/>
            <person name="Le Paslier D."/>
        </authorList>
    </citation>
    <scope>NUCLEOTIDE SEQUENCE</scope>
</reference>
<dbReference type="NCBIfam" id="TIGR00621">
    <property type="entry name" value="ssb"/>
    <property type="match status" value="1"/>
</dbReference>
<feature type="region of interest" description="Disordered" evidence="2">
    <location>
        <begin position="100"/>
        <end position="144"/>
    </location>
</feature>
<dbReference type="EMBL" id="CABO01000028">
    <property type="protein sequence ID" value="CBI01880.1"/>
    <property type="molecule type" value="Genomic_DNA"/>
</dbReference>
<keyword evidence="1 3" id="KW-0238">DNA-binding</keyword>
<evidence type="ECO:0000256" key="1">
    <source>
        <dbReference type="ARBA" id="ARBA00023125"/>
    </source>
</evidence>
<dbReference type="AlphaFoldDB" id="E6Q4F8"/>
<feature type="compositionally biased region" description="Gly residues" evidence="2">
    <location>
        <begin position="106"/>
        <end position="120"/>
    </location>
</feature>
<dbReference type="CDD" id="cd04496">
    <property type="entry name" value="SSB_OBF"/>
    <property type="match status" value="1"/>
</dbReference>
<dbReference type="GO" id="GO:0009295">
    <property type="term" value="C:nucleoid"/>
    <property type="evidence" value="ECO:0007669"/>
    <property type="project" value="TreeGrafter"/>
</dbReference>
<dbReference type="PANTHER" id="PTHR10302:SF27">
    <property type="entry name" value="SINGLE-STRANDED DNA-BINDING PROTEIN"/>
    <property type="match status" value="1"/>
</dbReference>
<proteinExistence type="inferred from homology"/>
<dbReference type="HAMAP" id="MF_00984">
    <property type="entry name" value="SSB"/>
    <property type="match status" value="1"/>
</dbReference>
<dbReference type="InterPro" id="IPR000424">
    <property type="entry name" value="Primosome_PriB/ssb"/>
</dbReference>
<dbReference type="InterPro" id="IPR011344">
    <property type="entry name" value="ssDNA-bd"/>
</dbReference>
<dbReference type="Pfam" id="PF00436">
    <property type="entry name" value="SSB"/>
    <property type="match status" value="1"/>
</dbReference>
<sequence>MAGSYNRVILVGNLTRDPEQRALQGGKSVTKFSLAVNNPRNKEEVTFVDIVAWDRLGETCNTYLKKGSNCLVEGRLVVRSYDDKDGVKRKAVEVVIDNMQMLGSRPQGGGDESHDGGGGYSRPAANAAPANNFAHEDLDDEIPF</sequence>
<dbReference type="InterPro" id="IPR012340">
    <property type="entry name" value="NA-bd_OB-fold"/>
</dbReference>
<gene>
    <name evidence="3" type="primary">ssb</name>
    <name evidence="3" type="ORF">CARN4_2075</name>
</gene>
<protein>
    <submittedName>
        <fullName evidence="3">Single-stranded DNA-binding protein (SSB) (Helix-destabilizing protein)</fullName>
    </submittedName>
</protein>
<accession>E6Q4F8</accession>
<dbReference type="PROSITE" id="PS50935">
    <property type="entry name" value="SSB"/>
    <property type="match status" value="1"/>
</dbReference>
<dbReference type="Gene3D" id="2.40.50.140">
    <property type="entry name" value="Nucleic acid-binding proteins"/>
    <property type="match status" value="1"/>
</dbReference>
<organism evidence="3">
    <name type="scientific">mine drainage metagenome</name>
    <dbReference type="NCBI Taxonomy" id="410659"/>
    <lineage>
        <taxon>unclassified sequences</taxon>
        <taxon>metagenomes</taxon>
        <taxon>ecological metagenomes</taxon>
    </lineage>
</organism>
<dbReference type="PANTHER" id="PTHR10302">
    <property type="entry name" value="SINGLE-STRANDED DNA-BINDING PROTEIN"/>
    <property type="match status" value="1"/>
</dbReference>
<feature type="compositionally biased region" description="Low complexity" evidence="2">
    <location>
        <begin position="123"/>
        <end position="133"/>
    </location>
</feature>
<dbReference type="GO" id="GO:0006260">
    <property type="term" value="P:DNA replication"/>
    <property type="evidence" value="ECO:0007669"/>
    <property type="project" value="InterPro"/>
</dbReference>
<name>E6Q4F8_9ZZZZ</name>
<evidence type="ECO:0000256" key="2">
    <source>
        <dbReference type="SAM" id="MobiDB-lite"/>
    </source>
</evidence>
<evidence type="ECO:0000313" key="3">
    <source>
        <dbReference type="EMBL" id="CBI01880.1"/>
    </source>
</evidence>
<dbReference type="GO" id="GO:0003697">
    <property type="term" value="F:single-stranded DNA binding"/>
    <property type="evidence" value="ECO:0007669"/>
    <property type="project" value="InterPro"/>
</dbReference>
<dbReference type="SUPFAM" id="SSF50249">
    <property type="entry name" value="Nucleic acid-binding proteins"/>
    <property type="match status" value="1"/>
</dbReference>